<accession>A0A1H0AW17</accession>
<keyword evidence="2" id="KW-0969">Cilium</keyword>
<dbReference type="Proteomes" id="UP000199677">
    <property type="component" value="Unassembled WGS sequence"/>
</dbReference>
<organism evidence="2 3">
    <name type="scientific">Vreelandella arcis</name>
    <dbReference type="NCBI Taxonomy" id="416873"/>
    <lineage>
        <taxon>Bacteria</taxon>
        <taxon>Pseudomonadati</taxon>
        <taxon>Pseudomonadota</taxon>
        <taxon>Gammaproteobacteria</taxon>
        <taxon>Oceanospirillales</taxon>
        <taxon>Halomonadaceae</taxon>
        <taxon>Vreelandella</taxon>
    </lineage>
</organism>
<evidence type="ECO:0000256" key="1">
    <source>
        <dbReference type="SAM" id="SignalP"/>
    </source>
</evidence>
<dbReference type="AlphaFoldDB" id="A0A1H0AW17"/>
<keyword evidence="2" id="KW-0966">Cell projection</keyword>
<dbReference type="RefSeq" id="WP_089703711.1">
    <property type="nucleotide sequence ID" value="NZ_FNII01000004.1"/>
</dbReference>
<evidence type="ECO:0000313" key="3">
    <source>
        <dbReference type="Proteomes" id="UP000199677"/>
    </source>
</evidence>
<feature type="chain" id="PRO_5011546694" evidence="1">
    <location>
        <begin position="23"/>
        <end position="135"/>
    </location>
</feature>
<keyword evidence="1" id="KW-0732">Signal</keyword>
<evidence type="ECO:0000313" key="2">
    <source>
        <dbReference type="EMBL" id="SDN37253.1"/>
    </source>
</evidence>
<feature type="signal peptide" evidence="1">
    <location>
        <begin position="1"/>
        <end position="22"/>
    </location>
</feature>
<proteinExistence type="predicted"/>
<protein>
    <submittedName>
        <fullName evidence="2">Flagellar protein FlhE</fullName>
    </submittedName>
</protein>
<keyword evidence="3" id="KW-1185">Reference proteome</keyword>
<sequence length="135" mass="14562">MLGCWRYMIGVLVLALASSSLAHGASSSWVTHVPGLTVAMSDRASRSEAVSPPAGAAVPGAVIERIQWQYQHAPGAQINAWLCHSERCVPLSGMRGETRALSGARATMPLHFQFALRPGQRPVRVKGLQMIINYQ</sequence>
<name>A0A1H0AW17_9GAMM</name>
<keyword evidence="2" id="KW-0282">Flagellum</keyword>
<dbReference type="OrthoDB" id="7064581at2"/>
<dbReference type="InterPro" id="IPR009420">
    <property type="entry name" value="FlhE"/>
</dbReference>
<dbReference type="EMBL" id="FNII01000004">
    <property type="protein sequence ID" value="SDN37253.1"/>
    <property type="molecule type" value="Genomic_DNA"/>
</dbReference>
<dbReference type="Pfam" id="PF06366">
    <property type="entry name" value="FlhE"/>
    <property type="match status" value="1"/>
</dbReference>
<reference evidence="3" key="1">
    <citation type="submission" date="2016-10" db="EMBL/GenBank/DDBJ databases">
        <authorList>
            <person name="Varghese N."/>
            <person name="Submissions S."/>
        </authorList>
    </citation>
    <scope>NUCLEOTIDE SEQUENCE [LARGE SCALE GENOMIC DNA]</scope>
    <source>
        <strain evidence="3">CGMCC 1.6494</strain>
    </source>
</reference>
<dbReference type="STRING" id="416873.SAMN04487951_104263"/>
<gene>
    <name evidence="2" type="ORF">SAMN04487951_104263</name>
</gene>